<keyword evidence="2 4" id="KW-0378">Hydrolase</keyword>
<comment type="caution">
    <text evidence="6">The sequence shown here is derived from an EMBL/GenBank/DDBJ whole genome shotgun (WGS) entry which is preliminary data.</text>
</comment>
<dbReference type="PROSITE" id="PS51462">
    <property type="entry name" value="NUDIX"/>
    <property type="match status" value="1"/>
</dbReference>
<name>A0A7W7EX03_9SPHN</name>
<dbReference type="RefSeq" id="WP_184111518.1">
    <property type="nucleotide sequence ID" value="NZ_JACHNY010000001.1"/>
</dbReference>
<proteinExistence type="inferred from homology"/>
<reference evidence="6 7" key="1">
    <citation type="submission" date="2020-08" db="EMBL/GenBank/DDBJ databases">
        <title>Genomic Encyclopedia of Type Strains, Phase IV (KMG-IV): sequencing the most valuable type-strain genomes for metagenomic binning, comparative biology and taxonomic classification.</title>
        <authorList>
            <person name="Goeker M."/>
        </authorList>
    </citation>
    <scope>NUCLEOTIDE SEQUENCE [LARGE SCALE GENOMIC DNA]</scope>
    <source>
        <strain evidence="6 7">DSM 15867</strain>
    </source>
</reference>
<evidence type="ECO:0000256" key="2">
    <source>
        <dbReference type="ARBA" id="ARBA00022801"/>
    </source>
</evidence>
<dbReference type="InterPro" id="IPR015797">
    <property type="entry name" value="NUDIX_hydrolase-like_dom_sf"/>
</dbReference>
<dbReference type="PRINTS" id="PR00502">
    <property type="entry name" value="NUDIXFAMILY"/>
</dbReference>
<dbReference type="SUPFAM" id="SSF55811">
    <property type="entry name" value="Nudix"/>
    <property type="match status" value="1"/>
</dbReference>
<evidence type="ECO:0000256" key="1">
    <source>
        <dbReference type="ARBA" id="ARBA00001946"/>
    </source>
</evidence>
<keyword evidence="7" id="KW-1185">Reference proteome</keyword>
<dbReference type="PANTHER" id="PTHR43046">
    <property type="entry name" value="GDP-MANNOSE MANNOSYL HYDROLASE"/>
    <property type="match status" value="1"/>
</dbReference>
<evidence type="ECO:0000313" key="6">
    <source>
        <dbReference type="EMBL" id="MBB4616579.1"/>
    </source>
</evidence>
<dbReference type="PANTHER" id="PTHR43046:SF12">
    <property type="entry name" value="GDP-MANNOSE MANNOSYL HYDROLASE"/>
    <property type="match status" value="1"/>
</dbReference>
<accession>A0A7W7EX03</accession>
<evidence type="ECO:0000256" key="3">
    <source>
        <dbReference type="ARBA" id="ARBA00022842"/>
    </source>
</evidence>
<dbReference type="CDD" id="cd04685">
    <property type="entry name" value="NUDIX_Hydrolase"/>
    <property type="match status" value="1"/>
</dbReference>
<comment type="cofactor">
    <cofactor evidence="1">
        <name>Mg(2+)</name>
        <dbReference type="ChEBI" id="CHEBI:18420"/>
    </cofactor>
</comment>
<dbReference type="Pfam" id="PF00293">
    <property type="entry name" value="NUDIX"/>
    <property type="match status" value="1"/>
</dbReference>
<dbReference type="AlphaFoldDB" id="A0A7W7EX03"/>
<sequence>MGVRARRPAARILLVDRSGDAPGGRVLLFRFTPDDRPPFWVTPGGAVDPGESYEQAARRELREEVGLDRDCGAQVAARLVAFVTIEGVAVDADERYFRIDLDGCTVDPAGHTELERRVMQSWRWFTRAEIAAWPEPIYPLDLLAMLTETDPVEPVS</sequence>
<organism evidence="6 7">
    <name type="scientific">Sphingomonas abaci</name>
    <dbReference type="NCBI Taxonomy" id="237611"/>
    <lineage>
        <taxon>Bacteria</taxon>
        <taxon>Pseudomonadati</taxon>
        <taxon>Pseudomonadota</taxon>
        <taxon>Alphaproteobacteria</taxon>
        <taxon>Sphingomonadales</taxon>
        <taxon>Sphingomonadaceae</taxon>
        <taxon>Sphingomonas</taxon>
    </lineage>
</organism>
<comment type="similarity">
    <text evidence="4">Belongs to the Nudix hydrolase family.</text>
</comment>
<dbReference type="Gene3D" id="3.90.79.10">
    <property type="entry name" value="Nucleoside Triphosphate Pyrophosphohydrolase"/>
    <property type="match status" value="1"/>
</dbReference>
<evidence type="ECO:0000313" key="7">
    <source>
        <dbReference type="Proteomes" id="UP000574769"/>
    </source>
</evidence>
<dbReference type="GO" id="GO:0016787">
    <property type="term" value="F:hydrolase activity"/>
    <property type="evidence" value="ECO:0007669"/>
    <property type="project" value="UniProtKB-KW"/>
</dbReference>
<dbReference type="Proteomes" id="UP000574769">
    <property type="component" value="Unassembled WGS sequence"/>
</dbReference>
<dbReference type="InterPro" id="IPR020084">
    <property type="entry name" value="NUDIX_hydrolase_CS"/>
</dbReference>
<dbReference type="InterPro" id="IPR020476">
    <property type="entry name" value="Nudix_hydrolase"/>
</dbReference>
<feature type="domain" description="Nudix hydrolase" evidence="5">
    <location>
        <begin position="5"/>
        <end position="147"/>
    </location>
</feature>
<dbReference type="InterPro" id="IPR000086">
    <property type="entry name" value="NUDIX_hydrolase_dom"/>
</dbReference>
<evidence type="ECO:0000259" key="5">
    <source>
        <dbReference type="PROSITE" id="PS51462"/>
    </source>
</evidence>
<protein>
    <submittedName>
        <fullName evidence="6">8-oxo-dGTP pyrophosphatase MutT (NUDIX family)</fullName>
    </submittedName>
</protein>
<dbReference type="EMBL" id="JACHNY010000001">
    <property type="protein sequence ID" value="MBB4616579.1"/>
    <property type="molecule type" value="Genomic_DNA"/>
</dbReference>
<gene>
    <name evidence="6" type="ORF">GGQ96_000685</name>
</gene>
<keyword evidence="3" id="KW-0460">Magnesium</keyword>
<dbReference type="PROSITE" id="PS00893">
    <property type="entry name" value="NUDIX_BOX"/>
    <property type="match status" value="1"/>
</dbReference>
<evidence type="ECO:0000256" key="4">
    <source>
        <dbReference type="RuleBase" id="RU003476"/>
    </source>
</evidence>